<dbReference type="Pfam" id="PF13520">
    <property type="entry name" value="AA_permease_2"/>
    <property type="match status" value="1"/>
</dbReference>
<dbReference type="Proteomes" id="UP000050277">
    <property type="component" value="Unassembled WGS sequence"/>
</dbReference>
<dbReference type="PATRIC" id="fig|70996.4.peg.4733"/>
<dbReference type="PANTHER" id="PTHR47704:SF1">
    <property type="entry name" value="POTASSIUM TRANSPORTER KIMA"/>
    <property type="match status" value="1"/>
</dbReference>
<feature type="transmembrane region" description="Helical" evidence="5">
    <location>
        <begin position="320"/>
        <end position="340"/>
    </location>
</feature>
<accession>A0A0P6Z0F9</accession>
<dbReference type="InterPro" id="IPR002293">
    <property type="entry name" value="AA/rel_permease1"/>
</dbReference>
<evidence type="ECO:0000313" key="7">
    <source>
        <dbReference type="Proteomes" id="UP000050277"/>
    </source>
</evidence>
<sequence>MLTQLKRVLVGNPLETAAQSHERLDKKTALAVFSSDALSSVAYATEEMLVHLVPAGVIAFSTSLWLGIGIAVLLMIVTISYRQTITAYPSGGGSYIVASDNLGTLAGLIAGGALLIDYILTVAVSISSGVSQLISLVEPLREYRIEICIIGIVLLTLANLRGIRESGAIFSLPTYFFVSIILLTLGYGFYKQLTGTIQPLVLSDSLMGPHEQSFSPFGTEGITAFLLMGAFASGCSALTGVEAISNGVPAFRKPEPHNARVTMVWMSGLLLVMFAGITWFAHKYGARPQFNETVISQIGRGIWGRTTGTETGFPKVMHGMLQISTAAILLVAANTSYADFPRLMSLLARDGFLPRQFSSLGDRLVFSNGIIFLSLAAALLVIGFDGSVTNLIPLYAVGVFLSFTLSQAGMVLRWLRLKSKGWQLNLVVNFVGAIATGIVLIINGTTKFKEGAWLVVICIPILVLIFMTINRHYKGVAKQLSLEGFSKPAALENNVIVLVSSLHRGTVKALEYAKLIAPGKVRALYIEFEHEHEKTARLQERWQNWEPDVPLDIEISKYRSLLRPILRYVDRIEAERHDDILTIILPEFIPARIWEYALHNQTAFFLKGALLFRRNKIVISVPYHLER</sequence>
<feature type="transmembrane region" description="Helical" evidence="5">
    <location>
        <begin position="57"/>
        <end position="81"/>
    </location>
</feature>
<dbReference type="OrthoDB" id="9759676at2"/>
<keyword evidence="4 5" id="KW-0472">Membrane</keyword>
<feature type="transmembrane region" description="Helical" evidence="5">
    <location>
        <begin position="390"/>
        <end position="412"/>
    </location>
</feature>
<reference evidence="6 7" key="1">
    <citation type="submission" date="2015-07" db="EMBL/GenBank/DDBJ databases">
        <title>Whole genome sequence of Herpetosiphon geysericola DSM 7119.</title>
        <authorList>
            <person name="Hemp J."/>
            <person name="Ward L.M."/>
            <person name="Pace L.A."/>
            <person name="Fischer W.W."/>
        </authorList>
    </citation>
    <scope>NUCLEOTIDE SEQUENCE [LARGE SCALE GENOMIC DNA]</scope>
    <source>
        <strain evidence="6 7">DSM 7119</strain>
    </source>
</reference>
<feature type="transmembrane region" description="Helical" evidence="5">
    <location>
        <begin position="143"/>
        <end position="160"/>
    </location>
</feature>
<evidence type="ECO:0000256" key="5">
    <source>
        <dbReference type="SAM" id="Phobius"/>
    </source>
</evidence>
<dbReference type="AlphaFoldDB" id="A0A0P6Z0F9"/>
<dbReference type="InterPro" id="IPR053153">
    <property type="entry name" value="APC_K+_Transporter"/>
</dbReference>
<keyword evidence="7" id="KW-1185">Reference proteome</keyword>
<evidence type="ECO:0000313" key="6">
    <source>
        <dbReference type="EMBL" id="KPL90334.1"/>
    </source>
</evidence>
<organism evidence="6 7">
    <name type="scientific">Herpetosiphon geysericola</name>
    <dbReference type="NCBI Taxonomy" id="70996"/>
    <lineage>
        <taxon>Bacteria</taxon>
        <taxon>Bacillati</taxon>
        <taxon>Chloroflexota</taxon>
        <taxon>Chloroflexia</taxon>
        <taxon>Herpetosiphonales</taxon>
        <taxon>Herpetosiphonaceae</taxon>
        <taxon>Herpetosiphon</taxon>
    </lineage>
</organism>
<evidence type="ECO:0000256" key="2">
    <source>
        <dbReference type="ARBA" id="ARBA00022692"/>
    </source>
</evidence>
<feature type="transmembrane region" description="Helical" evidence="5">
    <location>
        <begin position="172"/>
        <end position="190"/>
    </location>
</feature>
<feature type="transmembrane region" description="Helical" evidence="5">
    <location>
        <begin position="364"/>
        <end position="384"/>
    </location>
</feature>
<dbReference type="RefSeq" id="WP_054533695.1">
    <property type="nucleotide sequence ID" value="NZ_LGKP01000012.1"/>
</dbReference>
<gene>
    <name evidence="6" type="ORF">SE18_06890</name>
</gene>
<dbReference type="GO" id="GO:0016020">
    <property type="term" value="C:membrane"/>
    <property type="evidence" value="ECO:0007669"/>
    <property type="project" value="UniProtKB-SubCell"/>
</dbReference>
<keyword evidence="2 5" id="KW-0812">Transmembrane</keyword>
<name>A0A0P6Z0F9_9CHLR</name>
<dbReference type="STRING" id="70996.SE18_06890"/>
<evidence type="ECO:0000256" key="3">
    <source>
        <dbReference type="ARBA" id="ARBA00022989"/>
    </source>
</evidence>
<evidence type="ECO:0000256" key="4">
    <source>
        <dbReference type="ARBA" id="ARBA00023136"/>
    </source>
</evidence>
<evidence type="ECO:0000256" key="1">
    <source>
        <dbReference type="ARBA" id="ARBA00004141"/>
    </source>
</evidence>
<feature type="transmembrane region" description="Helical" evidence="5">
    <location>
        <begin position="451"/>
        <end position="469"/>
    </location>
</feature>
<dbReference type="EMBL" id="LGKP01000012">
    <property type="protein sequence ID" value="KPL90334.1"/>
    <property type="molecule type" value="Genomic_DNA"/>
</dbReference>
<feature type="transmembrane region" description="Helical" evidence="5">
    <location>
        <begin position="424"/>
        <end position="445"/>
    </location>
</feature>
<dbReference type="PANTHER" id="PTHR47704">
    <property type="entry name" value="POTASSIUM TRANSPORTER KIMA"/>
    <property type="match status" value="1"/>
</dbReference>
<feature type="transmembrane region" description="Helical" evidence="5">
    <location>
        <begin position="262"/>
        <end position="281"/>
    </location>
</feature>
<protein>
    <submittedName>
        <fullName evidence="6">Amino acid permease</fullName>
    </submittedName>
</protein>
<comment type="subcellular location">
    <subcellularLocation>
        <location evidence="1">Membrane</location>
        <topology evidence="1">Multi-pass membrane protein</topology>
    </subcellularLocation>
</comment>
<comment type="caution">
    <text evidence="6">The sequence shown here is derived from an EMBL/GenBank/DDBJ whole genome shotgun (WGS) entry which is preliminary data.</text>
</comment>
<feature type="transmembrane region" description="Helical" evidence="5">
    <location>
        <begin position="102"/>
        <end position="123"/>
    </location>
</feature>
<dbReference type="Gene3D" id="1.20.1740.10">
    <property type="entry name" value="Amino acid/polyamine transporter I"/>
    <property type="match status" value="1"/>
</dbReference>
<proteinExistence type="predicted"/>
<dbReference type="GO" id="GO:0022857">
    <property type="term" value="F:transmembrane transporter activity"/>
    <property type="evidence" value="ECO:0007669"/>
    <property type="project" value="InterPro"/>
</dbReference>
<keyword evidence="3 5" id="KW-1133">Transmembrane helix</keyword>
<feature type="transmembrane region" description="Helical" evidence="5">
    <location>
        <begin position="222"/>
        <end position="241"/>
    </location>
</feature>